<proteinExistence type="inferred from homology"/>
<dbReference type="PANTHER" id="PTHR31885">
    <property type="entry name" value="GH04784P"/>
    <property type="match status" value="1"/>
</dbReference>
<evidence type="ECO:0000256" key="2">
    <source>
        <dbReference type="ARBA" id="ARBA00007375"/>
    </source>
</evidence>
<dbReference type="GO" id="GO:0016020">
    <property type="term" value="C:membrane"/>
    <property type="evidence" value="ECO:0007669"/>
    <property type="project" value="UniProtKB-SubCell"/>
</dbReference>
<feature type="transmembrane region" description="Helical" evidence="6">
    <location>
        <begin position="95"/>
        <end position="114"/>
    </location>
</feature>
<feature type="transmembrane region" description="Helical" evidence="6">
    <location>
        <begin position="120"/>
        <end position="142"/>
    </location>
</feature>
<protein>
    <recommendedName>
        <fullName evidence="10">YhhN-like protein</fullName>
    </recommendedName>
</protein>
<dbReference type="OrthoDB" id="2133758at2759"/>
<dbReference type="GeneID" id="63759407"/>
<name>A0A1L9SY16_9EURO</name>
<feature type="transmembrane region" description="Helical" evidence="6">
    <location>
        <begin position="220"/>
        <end position="242"/>
    </location>
</feature>
<evidence type="ECO:0008006" key="10">
    <source>
        <dbReference type="Google" id="ProtNLM"/>
    </source>
</evidence>
<keyword evidence="3 6" id="KW-0812">Transmembrane</keyword>
<dbReference type="Pfam" id="PF07947">
    <property type="entry name" value="YhhN"/>
    <property type="match status" value="1"/>
</dbReference>
<organism evidence="8 9">
    <name type="scientific">Aspergillus sydowii CBS 593.65</name>
    <dbReference type="NCBI Taxonomy" id="1036612"/>
    <lineage>
        <taxon>Eukaryota</taxon>
        <taxon>Fungi</taxon>
        <taxon>Dikarya</taxon>
        <taxon>Ascomycota</taxon>
        <taxon>Pezizomycotina</taxon>
        <taxon>Eurotiomycetes</taxon>
        <taxon>Eurotiomycetidae</taxon>
        <taxon>Eurotiales</taxon>
        <taxon>Aspergillaceae</taxon>
        <taxon>Aspergillus</taxon>
        <taxon>Aspergillus subgen. Nidulantes</taxon>
    </lineage>
</organism>
<evidence type="ECO:0000256" key="5">
    <source>
        <dbReference type="ARBA" id="ARBA00023136"/>
    </source>
</evidence>
<dbReference type="InterPro" id="IPR012506">
    <property type="entry name" value="TMEM86B-like"/>
</dbReference>
<keyword evidence="9" id="KW-1185">Reference proteome</keyword>
<dbReference type="AlphaFoldDB" id="A0A1L9SY16"/>
<dbReference type="PANTHER" id="PTHR31885:SF6">
    <property type="entry name" value="GH04784P"/>
    <property type="match status" value="1"/>
</dbReference>
<evidence type="ECO:0000313" key="9">
    <source>
        <dbReference type="Proteomes" id="UP000184356"/>
    </source>
</evidence>
<keyword evidence="7" id="KW-0732">Signal</keyword>
<evidence type="ECO:0000256" key="7">
    <source>
        <dbReference type="SAM" id="SignalP"/>
    </source>
</evidence>
<feature type="transmembrane region" description="Helical" evidence="6">
    <location>
        <begin position="163"/>
        <end position="185"/>
    </location>
</feature>
<dbReference type="RefSeq" id="XP_040695876.1">
    <property type="nucleotide sequence ID" value="XM_040843334.1"/>
</dbReference>
<keyword evidence="4 6" id="KW-1133">Transmembrane helix</keyword>
<gene>
    <name evidence="8" type="ORF">ASPSYDRAFT_165225</name>
</gene>
<reference evidence="9" key="1">
    <citation type="journal article" date="2017" name="Genome Biol.">
        <title>Comparative genomics reveals high biological diversity and specific adaptations in the industrially and medically important fungal genus Aspergillus.</title>
        <authorList>
            <person name="de Vries R.P."/>
            <person name="Riley R."/>
            <person name="Wiebenga A."/>
            <person name="Aguilar-Osorio G."/>
            <person name="Amillis S."/>
            <person name="Uchima C.A."/>
            <person name="Anderluh G."/>
            <person name="Asadollahi M."/>
            <person name="Askin M."/>
            <person name="Barry K."/>
            <person name="Battaglia E."/>
            <person name="Bayram O."/>
            <person name="Benocci T."/>
            <person name="Braus-Stromeyer S.A."/>
            <person name="Caldana C."/>
            <person name="Canovas D."/>
            <person name="Cerqueira G.C."/>
            <person name="Chen F."/>
            <person name="Chen W."/>
            <person name="Choi C."/>
            <person name="Clum A."/>
            <person name="Dos Santos R.A."/>
            <person name="Damasio A.R."/>
            <person name="Diallinas G."/>
            <person name="Emri T."/>
            <person name="Fekete E."/>
            <person name="Flipphi M."/>
            <person name="Freyberg S."/>
            <person name="Gallo A."/>
            <person name="Gournas C."/>
            <person name="Habgood R."/>
            <person name="Hainaut M."/>
            <person name="Harispe M.L."/>
            <person name="Henrissat B."/>
            <person name="Hilden K.S."/>
            <person name="Hope R."/>
            <person name="Hossain A."/>
            <person name="Karabika E."/>
            <person name="Karaffa L."/>
            <person name="Karanyi Z."/>
            <person name="Krasevec N."/>
            <person name="Kuo A."/>
            <person name="Kusch H."/>
            <person name="LaButti K."/>
            <person name="Lagendijk E.L."/>
            <person name="Lapidus A."/>
            <person name="Levasseur A."/>
            <person name="Lindquist E."/>
            <person name="Lipzen A."/>
            <person name="Logrieco A.F."/>
            <person name="MacCabe A."/>
            <person name="Maekelae M.R."/>
            <person name="Malavazi I."/>
            <person name="Melin P."/>
            <person name="Meyer V."/>
            <person name="Mielnichuk N."/>
            <person name="Miskei M."/>
            <person name="Molnar A.P."/>
            <person name="Mule G."/>
            <person name="Ngan C.Y."/>
            <person name="Orejas M."/>
            <person name="Orosz E."/>
            <person name="Ouedraogo J.P."/>
            <person name="Overkamp K.M."/>
            <person name="Park H.-S."/>
            <person name="Perrone G."/>
            <person name="Piumi F."/>
            <person name="Punt P.J."/>
            <person name="Ram A.F."/>
            <person name="Ramon A."/>
            <person name="Rauscher S."/>
            <person name="Record E."/>
            <person name="Riano-Pachon D.M."/>
            <person name="Robert V."/>
            <person name="Roehrig J."/>
            <person name="Ruller R."/>
            <person name="Salamov A."/>
            <person name="Salih N.S."/>
            <person name="Samson R.A."/>
            <person name="Sandor E."/>
            <person name="Sanguinetti M."/>
            <person name="Schuetze T."/>
            <person name="Sepcic K."/>
            <person name="Shelest E."/>
            <person name="Sherlock G."/>
            <person name="Sophianopoulou V."/>
            <person name="Squina F.M."/>
            <person name="Sun H."/>
            <person name="Susca A."/>
            <person name="Todd R.B."/>
            <person name="Tsang A."/>
            <person name="Unkles S.E."/>
            <person name="van de Wiele N."/>
            <person name="van Rossen-Uffink D."/>
            <person name="Oliveira J.V."/>
            <person name="Vesth T.C."/>
            <person name="Visser J."/>
            <person name="Yu J.-H."/>
            <person name="Zhou M."/>
            <person name="Andersen M.R."/>
            <person name="Archer D.B."/>
            <person name="Baker S.E."/>
            <person name="Benoit I."/>
            <person name="Brakhage A.A."/>
            <person name="Braus G.H."/>
            <person name="Fischer R."/>
            <person name="Frisvad J.C."/>
            <person name="Goldman G.H."/>
            <person name="Houbraken J."/>
            <person name="Oakley B."/>
            <person name="Pocsi I."/>
            <person name="Scazzocchio C."/>
            <person name="Seiboth B."/>
            <person name="vanKuyk P.A."/>
            <person name="Wortman J."/>
            <person name="Dyer P.S."/>
            <person name="Grigoriev I.V."/>
        </authorList>
    </citation>
    <scope>NUCLEOTIDE SEQUENCE [LARGE SCALE GENOMIC DNA]</scope>
    <source>
        <strain evidence="9">CBS 593.65</strain>
    </source>
</reference>
<comment type="subcellular location">
    <subcellularLocation>
        <location evidence="1">Membrane</location>
        <topology evidence="1">Multi-pass membrane protein</topology>
    </subcellularLocation>
</comment>
<sequence>MDQATASLLLVFSLPCLVLSEHRSRSHIGTVAFKLLSSLAFLAGPCLAPSTEWTSYRIAIVIGLLFSLVGDWFLLPSRKDFHNPTQQDIPLSFQLGVVAFAAAHIAYIIAFMQLPQGISVPVLLTVFIATMLLARWLGVIYPHRDSSATQNVLNLSIPPDMKPLVLVYAAIISSMFATAVSTGLAHDGVPYHTVGAAMFVVSDVFVAKNAFGQTPPQQRGWFRITVGYGLYFWGQMVIAGTASTL</sequence>
<comment type="similarity">
    <text evidence="2">Belongs to the TMEM86 family.</text>
</comment>
<evidence type="ECO:0000313" key="8">
    <source>
        <dbReference type="EMBL" id="OJJ52070.1"/>
    </source>
</evidence>
<keyword evidence="5 6" id="KW-0472">Membrane</keyword>
<feature type="signal peptide" evidence="7">
    <location>
        <begin position="1"/>
        <end position="20"/>
    </location>
</feature>
<dbReference type="Proteomes" id="UP000184356">
    <property type="component" value="Unassembled WGS sequence"/>
</dbReference>
<dbReference type="EMBL" id="KV878605">
    <property type="protein sequence ID" value="OJJ52070.1"/>
    <property type="molecule type" value="Genomic_DNA"/>
</dbReference>
<evidence type="ECO:0000256" key="6">
    <source>
        <dbReference type="SAM" id="Phobius"/>
    </source>
</evidence>
<feature type="transmembrane region" description="Helical" evidence="6">
    <location>
        <begin position="56"/>
        <end position="75"/>
    </location>
</feature>
<feature type="chain" id="PRO_5012340777" description="YhhN-like protein" evidence="7">
    <location>
        <begin position="21"/>
        <end position="245"/>
    </location>
</feature>
<dbReference type="VEuPathDB" id="FungiDB:ASPSYDRAFT_165225"/>
<feature type="transmembrane region" description="Helical" evidence="6">
    <location>
        <begin position="191"/>
        <end position="208"/>
    </location>
</feature>
<evidence type="ECO:0000256" key="4">
    <source>
        <dbReference type="ARBA" id="ARBA00022989"/>
    </source>
</evidence>
<dbReference type="GO" id="GO:0016787">
    <property type="term" value="F:hydrolase activity"/>
    <property type="evidence" value="ECO:0007669"/>
    <property type="project" value="TreeGrafter"/>
</dbReference>
<evidence type="ECO:0000256" key="3">
    <source>
        <dbReference type="ARBA" id="ARBA00022692"/>
    </source>
</evidence>
<evidence type="ECO:0000256" key="1">
    <source>
        <dbReference type="ARBA" id="ARBA00004141"/>
    </source>
</evidence>
<accession>A0A1L9SY16</accession>